<feature type="domain" description="Glycosyltransferase 2-like" evidence="2">
    <location>
        <begin position="9"/>
        <end position="173"/>
    </location>
</feature>
<dbReference type="InterPro" id="IPR050256">
    <property type="entry name" value="Glycosyltransferase_2"/>
</dbReference>
<accession>A0A2V2N307</accession>
<dbReference type="PANTHER" id="PTHR48090">
    <property type="entry name" value="UNDECAPRENYL-PHOSPHATE 4-DEOXY-4-FORMAMIDO-L-ARABINOSE TRANSFERASE-RELATED"/>
    <property type="match status" value="1"/>
</dbReference>
<protein>
    <submittedName>
        <fullName evidence="3">Glycosyltransferase family 2 protein</fullName>
    </submittedName>
</protein>
<dbReference type="Pfam" id="PF00535">
    <property type="entry name" value="Glycos_transf_2"/>
    <property type="match status" value="1"/>
</dbReference>
<evidence type="ECO:0000259" key="2">
    <source>
        <dbReference type="Pfam" id="PF00535"/>
    </source>
</evidence>
<name>A0A2V2N307_9EURY</name>
<dbReference type="AlphaFoldDB" id="A0A2V2N307"/>
<feature type="transmembrane region" description="Helical" evidence="1">
    <location>
        <begin position="249"/>
        <end position="275"/>
    </location>
</feature>
<comment type="caution">
    <text evidence="3">The sequence shown here is derived from an EMBL/GenBank/DDBJ whole genome shotgun (WGS) entry which is preliminary data.</text>
</comment>
<dbReference type="SUPFAM" id="SSF53448">
    <property type="entry name" value="Nucleotide-diphospho-sugar transferases"/>
    <property type="match status" value="1"/>
</dbReference>
<dbReference type="FunFam" id="3.90.550.10:FF:000123">
    <property type="entry name" value="Cell wall biosynthesis glycosyltransferase"/>
    <property type="match status" value="1"/>
</dbReference>
<dbReference type="InterPro" id="IPR029044">
    <property type="entry name" value="Nucleotide-diphossugar_trans"/>
</dbReference>
<dbReference type="Gene3D" id="3.90.550.10">
    <property type="entry name" value="Spore Coat Polysaccharide Biosynthesis Protein SpsA, Chain A"/>
    <property type="match status" value="1"/>
</dbReference>
<dbReference type="GO" id="GO:0016740">
    <property type="term" value="F:transferase activity"/>
    <property type="evidence" value="ECO:0007669"/>
    <property type="project" value="UniProtKB-KW"/>
</dbReference>
<dbReference type="PANTHER" id="PTHR48090:SF7">
    <property type="entry name" value="RFBJ PROTEIN"/>
    <property type="match status" value="1"/>
</dbReference>
<dbReference type="EMBL" id="QGMZ01000024">
    <property type="protein sequence ID" value="PWR72920.1"/>
    <property type="molecule type" value="Genomic_DNA"/>
</dbReference>
<keyword evidence="3" id="KW-0808">Transferase</keyword>
<reference evidence="3 4" key="1">
    <citation type="submission" date="2018-05" db="EMBL/GenBank/DDBJ databases">
        <title>Draft genome of Methanospirillum stamsii Pt1.</title>
        <authorList>
            <person name="Dueholm M.S."/>
            <person name="Nielsen P.H."/>
            <person name="Bakmann L.F."/>
            <person name="Otzen D.E."/>
        </authorList>
    </citation>
    <scope>NUCLEOTIDE SEQUENCE [LARGE SCALE GENOMIC DNA]</scope>
    <source>
        <strain evidence="3 4">Pt1</strain>
    </source>
</reference>
<dbReference type="InterPro" id="IPR001173">
    <property type="entry name" value="Glyco_trans_2-like"/>
</dbReference>
<feature type="transmembrane region" description="Helical" evidence="1">
    <location>
        <begin position="218"/>
        <end position="237"/>
    </location>
</feature>
<dbReference type="OrthoDB" id="11098at2157"/>
<keyword evidence="4" id="KW-1185">Reference proteome</keyword>
<dbReference type="RefSeq" id="WP_109941304.1">
    <property type="nucleotide sequence ID" value="NZ_CP176366.1"/>
</dbReference>
<proteinExistence type="predicted"/>
<evidence type="ECO:0000256" key="1">
    <source>
        <dbReference type="SAM" id="Phobius"/>
    </source>
</evidence>
<gene>
    <name evidence="3" type="ORF">DLD82_11675</name>
</gene>
<evidence type="ECO:0000313" key="4">
    <source>
        <dbReference type="Proteomes" id="UP000245934"/>
    </source>
</evidence>
<sequence>MYRDRKIGVVIPAYKEELLIVPTLESVPDFVDRIYAVDDASPDKTGRLIDDYSAKDRRIVPIHHVKNTGVGGAIISGYKQALSDRMDIVSVMAGDNQMDPAFLPELLDPVVEGSVDYSVGNRLINEKFRQGMSKWRFVGNSVLTLLTKIASGYWQLMDPQNGYTAISKRALETISLDEIYPRYGYCNDLLVWLNTFGFRVRNVPHPARYGLERSGIKYSTYIVRLSWLLLNAFIWRMKMKYIILSFHPLVFFYISGVFFTFVSILFGLYALWFKFIMNNSIFVPAVVSVILFALGVQFMLFAMLFDMQEENKGAWYG</sequence>
<dbReference type="GeneID" id="97609112"/>
<keyword evidence="1" id="KW-0472">Membrane</keyword>
<dbReference type="Proteomes" id="UP000245934">
    <property type="component" value="Unassembled WGS sequence"/>
</dbReference>
<organism evidence="3 4">
    <name type="scientific">Methanospirillum stamsii</name>
    <dbReference type="NCBI Taxonomy" id="1277351"/>
    <lineage>
        <taxon>Archaea</taxon>
        <taxon>Methanobacteriati</taxon>
        <taxon>Methanobacteriota</taxon>
        <taxon>Stenosarchaea group</taxon>
        <taxon>Methanomicrobia</taxon>
        <taxon>Methanomicrobiales</taxon>
        <taxon>Methanospirillaceae</taxon>
        <taxon>Methanospirillum</taxon>
    </lineage>
</organism>
<dbReference type="CDD" id="cd04179">
    <property type="entry name" value="DPM_DPG-synthase_like"/>
    <property type="match status" value="1"/>
</dbReference>
<keyword evidence="1" id="KW-1133">Transmembrane helix</keyword>
<evidence type="ECO:0000313" key="3">
    <source>
        <dbReference type="EMBL" id="PWR72920.1"/>
    </source>
</evidence>
<feature type="transmembrane region" description="Helical" evidence="1">
    <location>
        <begin position="281"/>
        <end position="305"/>
    </location>
</feature>
<keyword evidence="1" id="KW-0812">Transmembrane</keyword>